<feature type="domain" description="VWFA" evidence="1">
    <location>
        <begin position="34"/>
        <end position="213"/>
    </location>
</feature>
<protein>
    <recommendedName>
        <fullName evidence="1">VWFA domain-containing protein</fullName>
    </recommendedName>
</protein>
<dbReference type="SUPFAM" id="SSF53300">
    <property type="entry name" value="vWA-like"/>
    <property type="match status" value="1"/>
</dbReference>
<dbReference type="Pfam" id="PF00092">
    <property type="entry name" value="VWA"/>
    <property type="match status" value="1"/>
</dbReference>
<dbReference type="InterPro" id="IPR036465">
    <property type="entry name" value="vWFA_dom_sf"/>
</dbReference>
<dbReference type="EMBL" id="UOFL01000096">
    <property type="protein sequence ID" value="VAW75985.1"/>
    <property type="molecule type" value="Genomic_DNA"/>
</dbReference>
<proteinExistence type="predicted"/>
<dbReference type="SMART" id="SM00327">
    <property type="entry name" value="VWA"/>
    <property type="match status" value="1"/>
</dbReference>
<accession>A0A3B0Y5E5</accession>
<dbReference type="AlphaFoldDB" id="A0A3B0Y5E5"/>
<evidence type="ECO:0000313" key="2">
    <source>
        <dbReference type="EMBL" id="VAW75985.1"/>
    </source>
</evidence>
<name>A0A3B0Y5E5_9ZZZZ</name>
<sequence length="422" mass="45625">MVRYTFKSRVAHLVLMIFCVLSFSASAEKRNNQNVMLIIDASGSMWGKINGEAKIDIARNAISKLVKTWNKQTKIGVMAYGHRRKGDCKDIQTIAPLGKINASQVISILGDLNPKGKTPLSASIKAAATMLKSSEEAATVILVSDGLETCGMDPCLVAKQLKKDNINFRAHVIGFDIKSISDTSKLKCIAENTGGKFITANNTTELNKALDEVKQVAVKKVVVKKVVKKVVVKPIPPKKAIVKTTKINRYAAYKLPSSCKKKRTMFLRTKTKMGGIEECMKIIVTKGGELTIDGIISHSIYIIESGGKVVTKGNQSSVNVFVKAGGELQNVSSWIGRVENDGGKVVNISGDIKRFRMKSGTTIVQEGDIDSAIIDGGYFTMYDGDLKILKVNSGVVKISTAVDVDNQEGAASVELIAPKAKK</sequence>
<evidence type="ECO:0000259" key="1">
    <source>
        <dbReference type="PROSITE" id="PS50234"/>
    </source>
</evidence>
<reference evidence="2" key="1">
    <citation type="submission" date="2018-06" db="EMBL/GenBank/DDBJ databases">
        <authorList>
            <person name="Zhirakovskaya E."/>
        </authorList>
    </citation>
    <scope>NUCLEOTIDE SEQUENCE</scope>
</reference>
<dbReference type="Gene3D" id="3.40.50.410">
    <property type="entry name" value="von Willebrand factor, type A domain"/>
    <property type="match status" value="2"/>
</dbReference>
<organism evidence="2">
    <name type="scientific">hydrothermal vent metagenome</name>
    <dbReference type="NCBI Taxonomy" id="652676"/>
    <lineage>
        <taxon>unclassified sequences</taxon>
        <taxon>metagenomes</taxon>
        <taxon>ecological metagenomes</taxon>
    </lineage>
</organism>
<gene>
    <name evidence="2" type="ORF">MNBD_GAMMA12-2655</name>
</gene>
<dbReference type="PROSITE" id="PS50234">
    <property type="entry name" value="VWFA"/>
    <property type="match status" value="1"/>
</dbReference>
<dbReference type="InterPro" id="IPR002035">
    <property type="entry name" value="VWF_A"/>
</dbReference>